<name>A0A9P8FD05_AURME</name>
<evidence type="ECO:0000313" key="2">
    <source>
        <dbReference type="EMBL" id="KAG9968726.1"/>
    </source>
</evidence>
<proteinExistence type="predicted"/>
<feature type="compositionally biased region" description="Basic and acidic residues" evidence="1">
    <location>
        <begin position="355"/>
        <end position="392"/>
    </location>
</feature>
<comment type="caution">
    <text evidence="2">The sequence shown here is derived from an EMBL/GenBank/DDBJ whole genome shotgun (WGS) entry which is preliminary data.</text>
</comment>
<organism evidence="2 3">
    <name type="scientific">Aureobasidium melanogenum</name>
    <name type="common">Aureobasidium pullulans var. melanogenum</name>
    <dbReference type="NCBI Taxonomy" id="46634"/>
    <lineage>
        <taxon>Eukaryota</taxon>
        <taxon>Fungi</taxon>
        <taxon>Dikarya</taxon>
        <taxon>Ascomycota</taxon>
        <taxon>Pezizomycotina</taxon>
        <taxon>Dothideomycetes</taxon>
        <taxon>Dothideomycetidae</taxon>
        <taxon>Dothideales</taxon>
        <taxon>Saccotheciaceae</taxon>
        <taxon>Aureobasidium</taxon>
    </lineage>
</organism>
<feature type="compositionally biased region" description="Basic and acidic residues" evidence="1">
    <location>
        <begin position="82"/>
        <end position="98"/>
    </location>
</feature>
<keyword evidence="3" id="KW-1185">Reference proteome</keyword>
<feature type="region of interest" description="Disordered" evidence="1">
    <location>
        <begin position="311"/>
        <end position="392"/>
    </location>
</feature>
<sequence length="474" mass="54860">MLAVASAQARTPRLYLQCRRKSTLSAINRTLDQSIRRDRRKALDDLNKTNDERGATFPWQNHNNRPRSNGYARNPSADYEDREDRHTSISRDRNRNQPDRNAGFTIRKSNKRPEGNAIDENPRYDILNIPFTDKHHFTQENWNRLMDAVQLAEDKYVRALPTRPSALPQFEKDEPSVMLKVKRQLKKIFKQDLATVEPTLSREKSEWLRVIQHMGDALKNAKSNNIFIPGRRWFEESDPTSAIKASHYPIQPSPTPTQGANRTQELQEMSVLNKDMRSTILQALVDKNAAAVISGQELRPVDLTAALDVSRSARKAKERDEEMQKDSFKEAKERRKLEEESRLDDDQLFSLINNNREKNNDRKNKYKEIQDPRDRRDRDSRSSPQASRDDRDAYVSIPYTTAASEFLYGFNVVIAALTARRRQMYNVYIHSRALSNSSSASNIKNLCRKAGVRFTDVDDSFLPKMDKMAQGRPH</sequence>
<accession>A0A9P8FD05</accession>
<feature type="non-terminal residue" evidence="2">
    <location>
        <position position="474"/>
    </location>
</feature>
<evidence type="ECO:0000256" key="1">
    <source>
        <dbReference type="SAM" id="MobiDB-lite"/>
    </source>
</evidence>
<dbReference type="Gene3D" id="3.30.1330.30">
    <property type="match status" value="1"/>
</dbReference>
<reference evidence="2" key="2">
    <citation type="submission" date="2021-08" db="EMBL/GenBank/DDBJ databases">
        <authorList>
            <person name="Gostincar C."/>
            <person name="Sun X."/>
            <person name="Song Z."/>
            <person name="Gunde-Cimerman N."/>
        </authorList>
    </citation>
    <scope>NUCLEOTIDE SEQUENCE</scope>
    <source>
        <strain evidence="2">EXF-9298</strain>
    </source>
</reference>
<gene>
    <name evidence="2" type="ORF">KCU98_g15540</name>
</gene>
<dbReference type="EMBL" id="JAHFXS010003319">
    <property type="protein sequence ID" value="KAG9968726.1"/>
    <property type="molecule type" value="Genomic_DNA"/>
</dbReference>
<dbReference type="Proteomes" id="UP000729357">
    <property type="component" value="Unassembled WGS sequence"/>
</dbReference>
<dbReference type="InterPro" id="IPR029064">
    <property type="entry name" value="Ribosomal_eL30-like_sf"/>
</dbReference>
<protein>
    <submittedName>
        <fullName evidence="2">Uncharacterized protein</fullName>
    </submittedName>
</protein>
<evidence type="ECO:0000313" key="3">
    <source>
        <dbReference type="Proteomes" id="UP000729357"/>
    </source>
</evidence>
<feature type="region of interest" description="Disordered" evidence="1">
    <location>
        <begin position="42"/>
        <end position="121"/>
    </location>
</feature>
<dbReference type="AlphaFoldDB" id="A0A9P8FD05"/>
<feature type="compositionally biased region" description="Polar residues" evidence="1">
    <location>
        <begin position="58"/>
        <end position="67"/>
    </location>
</feature>
<dbReference type="SUPFAM" id="SSF55315">
    <property type="entry name" value="L30e-like"/>
    <property type="match status" value="1"/>
</dbReference>
<feature type="compositionally biased region" description="Basic and acidic residues" evidence="1">
    <location>
        <begin position="42"/>
        <end position="54"/>
    </location>
</feature>
<feature type="compositionally biased region" description="Basic and acidic residues" evidence="1">
    <location>
        <begin position="315"/>
        <end position="340"/>
    </location>
</feature>
<reference evidence="2" key="1">
    <citation type="journal article" date="2021" name="J Fungi (Basel)">
        <title>Virulence traits and population genomics of the black yeast Aureobasidium melanogenum.</title>
        <authorList>
            <person name="Cernosa A."/>
            <person name="Sun X."/>
            <person name="Gostincar C."/>
            <person name="Fang C."/>
            <person name="Gunde-Cimerman N."/>
            <person name="Song Z."/>
        </authorList>
    </citation>
    <scope>NUCLEOTIDE SEQUENCE</scope>
    <source>
        <strain evidence="2">EXF-9298</strain>
    </source>
</reference>